<organism evidence="1 2">
    <name type="scientific">Coregonus suidteri</name>
    <dbReference type="NCBI Taxonomy" id="861788"/>
    <lineage>
        <taxon>Eukaryota</taxon>
        <taxon>Metazoa</taxon>
        <taxon>Chordata</taxon>
        <taxon>Craniata</taxon>
        <taxon>Vertebrata</taxon>
        <taxon>Euteleostomi</taxon>
        <taxon>Actinopterygii</taxon>
        <taxon>Neopterygii</taxon>
        <taxon>Teleostei</taxon>
        <taxon>Protacanthopterygii</taxon>
        <taxon>Salmoniformes</taxon>
        <taxon>Salmonidae</taxon>
        <taxon>Coregoninae</taxon>
        <taxon>Coregonus</taxon>
    </lineage>
</organism>
<evidence type="ECO:0000313" key="2">
    <source>
        <dbReference type="Proteomes" id="UP001356427"/>
    </source>
</evidence>
<dbReference type="EMBL" id="JAGTTL010000026">
    <property type="protein sequence ID" value="KAK6301434.1"/>
    <property type="molecule type" value="Genomic_DNA"/>
</dbReference>
<comment type="caution">
    <text evidence="1">The sequence shown here is derived from an EMBL/GenBank/DDBJ whole genome shotgun (WGS) entry which is preliminary data.</text>
</comment>
<name>A0AAN8KUP6_9TELE</name>
<gene>
    <name evidence="1" type="ORF">J4Q44_G00274870</name>
</gene>
<keyword evidence="2" id="KW-1185">Reference proteome</keyword>
<evidence type="ECO:0000313" key="1">
    <source>
        <dbReference type="EMBL" id="KAK6301434.1"/>
    </source>
</evidence>
<protein>
    <submittedName>
        <fullName evidence="1">Uncharacterized protein</fullName>
    </submittedName>
</protein>
<proteinExistence type="predicted"/>
<dbReference type="AlphaFoldDB" id="A0AAN8KUP6"/>
<dbReference type="Proteomes" id="UP001356427">
    <property type="component" value="Unassembled WGS sequence"/>
</dbReference>
<reference evidence="1 2" key="1">
    <citation type="submission" date="2021-04" db="EMBL/GenBank/DDBJ databases">
        <authorList>
            <person name="De Guttry C."/>
            <person name="Zahm M."/>
            <person name="Klopp C."/>
            <person name="Cabau C."/>
            <person name="Louis A."/>
            <person name="Berthelot C."/>
            <person name="Parey E."/>
            <person name="Roest Crollius H."/>
            <person name="Montfort J."/>
            <person name="Robinson-Rechavi M."/>
            <person name="Bucao C."/>
            <person name="Bouchez O."/>
            <person name="Gislard M."/>
            <person name="Lluch J."/>
            <person name="Milhes M."/>
            <person name="Lampietro C."/>
            <person name="Lopez Roques C."/>
            <person name="Donnadieu C."/>
            <person name="Braasch I."/>
            <person name="Desvignes T."/>
            <person name="Postlethwait J."/>
            <person name="Bobe J."/>
            <person name="Wedekind C."/>
            <person name="Guiguen Y."/>
        </authorList>
    </citation>
    <scope>NUCLEOTIDE SEQUENCE [LARGE SCALE GENOMIC DNA]</scope>
    <source>
        <strain evidence="1">Cs_M1</strain>
        <tissue evidence="1">Blood</tissue>
    </source>
</reference>
<sequence>MEGVVSPGDQRVAQHPLLKEDLMELSLNWKAQVPDLLLGAGLRLSGQFHKTLADLVYLLHGNMDREKPSLGEIRVLLYTSVGVTTTPDPRPDPWSQLLLTDTHLGLVQENAVFRPAPRHLPLLSRHAQFQGVALRCRSDIRCLMVRDEAGNEGGATRLDIILCRRTRGERWDRPRGHPDRRGAAAVRKAGAAGAAGAGGAAGAAVLSSNPCAPQQLQEAEVWKLHFSCSSEAACLINHLSNV</sequence>
<accession>A0AAN8KUP6</accession>